<dbReference type="Gene3D" id="3.30.1330.30">
    <property type="match status" value="1"/>
</dbReference>
<dbReference type="InterPro" id="IPR001537">
    <property type="entry name" value="SpoU_MeTrfase"/>
</dbReference>
<dbReference type="NCBIfam" id="TIGR00186">
    <property type="entry name" value="rRNA_methyl_3"/>
    <property type="match status" value="1"/>
</dbReference>
<evidence type="ECO:0000313" key="9">
    <source>
        <dbReference type="Proteomes" id="UP000179037"/>
    </source>
</evidence>
<comment type="subcellular location">
    <subcellularLocation>
        <location evidence="6">Cytoplasm</location>
    </subcellularLocation>
</comment>
<dbReference type="InterPro" id="IPR029026">
    <property type="entry name" value="tRNA_m1G_MTases_N"/>
</dbReference>
<evidence type="ECO:0000256" key="2">
    <source>
        <dbReference type="ARBA" id="ARBA00022552"/>
    </source>
</evidence>
<gene>
    <name evidence="6" type="primary">rlmB</name>
    <name evidence="8" type="ORF">A3A87_03405</name>
</gene>
<dbReference type="PANTHER" id="PTHR46429:SF1">
    <property type="entry name" value="23S RRNA (GUANOSINE-2'-O-)-METHYLTRANSFERASE RLMB"/>
    <property type="match status" value="1"/>
</dbReference>
<dbReference type="PANTHER" id="PTHR46429">
    <property type="entry name" value="23S RRNA (GUANOSINE-2'-O-)-METHYLTRANSFERASE RLMB"/>
    <property type="match status" value="1"/>
</dbReference>
<dbReference type="STRING" id="1817768.A3A87_03405"/>
<dbReference type="InterPro" id="IPR029064">
    <property type="entry name" value="Ribosomal_eL30-like_sf"/>
</dbReference>
<evidence type="ECO:0000256" key="5">
    <source>
        <dbReference type="ARBA" id="ARBA00022691"/>
    </source>
</evidence>
<dbReference type="GO" id="GO:0005829">
    <property type="term" value="C:cytosol"/>
    <property type="evidence" value="ECO:0007669"/>
    <property type="project" value="TreeGrafter"/>
</dbReference>
<dbReference type="SUPFAM" id="SSF75217">
    <property type="entry name" value="alpha/beta knot"/>
    <property type="match status" value="1"/>
</dbReference>
<dbReference type="AlphaFoldDB" id="A0A1F6U0K7"/>
<comment type="catalytic activity">
    <reaction evidence="6">
        <text>guanosine(2251) in 23S rRNA + S-adenosyl-L-methionine = 2'-O-methylguanosine(2251) in 23S rRNA + S-adenosyl-L-homocysteine + H(+)</text>
        <dbReference type="Rhea" id="RHEA:24140"/>
        <dbReference type="Rhea" id="RHEA-COMP:10239"/>
        <dbReference type="Rhea" id="RHEA-COMP:10241"/>
        <dbReference type="ChEBI" id="CHEBI:15378"/>
        <dbReference type="ChEBI" id="CHEBI:57856"/>
        <dbReference type="ChEBI" id="CHEBI:59789"/>
        <dbReference type="ChEBI" id="CHEBI:74269"/>
        <dbReference type="ChEBI" id="CHEBI:74445"/>
        <dbReference type="EC" id="2.1.1.185"/>
    </reaction>
</comment>
<protein>
    <recommendedName>
        <fullName evidence="6">23S rRNA (guanosine-2'-O-)-methyltransferase RlmB</fullName>
        <ecNumber evidence="6">2.1.1.185</ecNumber>
    </recommendedName>
    <alternativeName>
        <fullName evidence="6">23S rRNA (guanosine2251 2'-O)-methyltransferase</fullName>
    </alternativeName>
    <alternativeName>
        <fullName evidence="6">23S rRNA Gm2251 2'-O-methyltransferase</fullName>
    </alternativeName>
</protein>
<dbReference type="EMBL" id="MFTC01000057">
    <property type="protein sequence ID" value="OGI50908.1"/>
    <property type="molecule type" value="Genomic_DNA"/>
</dbReference>
<accession>A0A1F6U0K7</accession>
<feature type="binding site" evidence="6">
    <location>
        <position position="227"/>
    </location>
    <ligand>
        <name>S-adenosyl-L-methionine</name>
        <dbReference type="ChEBI" id="CHEBI:59789"/>
    </ligand>
</feature>
<dbReference type="Gene3D" id="3.40.1280.10">
    <property type="match status" value="1"/>
</dbReference>
<dbReference type="CDD" id="cd18103">
    <property type="entry name" value="SpoU-like_RlmB"/>
    <property type="match status" value="1"/>
</dbReference>
<feature type="domain" description="RNA 2-O ribose methyltransferase substrate binding" evidence="7">
    <location>
        <begin position="5"/>
        <end position="81"/>
    </location>
</feature>
<evidence type="ECO:0000259" key="7">
    <source>
        <dbReference type="SMART" id="SM00967"/>
    </source>
</evidence>
<reference evidence="8 9" key="1">
    <citation type="journal article" date="2016" name="Nat. Commun.">
        <title>Thousands of microbial genomes shed light on interconnected biogeochemical processes in an aquifer system.</title>
        <authorList>
            <person name="Anantharaman K."/>
            <person name="Brown C.T."/>
            <person name="Hug L.A."/>
            <person name="Sharon I."/>
            <person name="Castelle C.J."/>
            <person name="Probst A.J."/>
            <person name="Thomas B.C."/>
            <person name="Singh A."/>
            <person name="Wilkins M.J."/>
            <person name="Karaoz U."/>
            <person name="Brodie E.L."/>
            <person name="Williams K.H."/>
            <person name="Hubbard S.S."/>
            <person name="Banfield J.F."/>
        </authorList>
    </citation>
    <scope>NUCLEOTIDE SEQUENCE [LARGE SCALE GENOMIC DNA]</scope>
</reference>
<dbReference type="InterPro" id="IPR029028">
    <property type="entry name" value="Alpha/beta_knot_MTases"/>
</dbReference>
<dbReference type="Pfam" id="PF08032">
    <property type="entry name" value="SpoU_sub_bind"/>
    <property type="match status" value="1"/>
</dbReference>
<dbReference type="InterPro" id="IPR013123">
    <property type="entry name" value="SpoU_subst-bd"/>
</dbReference>
<evidence type="ECO:0000256" key="1">
    <source>
        <dbReference type="ARBA" id="ARBA00022490"/>
    </source>
</evidence>
<evidence type="ECO:0000313" key="8">
    <source>
        <dbReference type="EMBL" id="OGI50908.1"/>
    </source>
</evidence>
<dbReference type="SUPFAM" id="SSF55315">
    <property type="entry name" value="L30e-like"/>
    <property type="match status" value="1"/>
</dbReference>
<sequence>MDEQHVCGVHVVLAALKSRPDLVEEIWVSEARGDKRMAAVLDAARAAHVKVHKSPRAALDRLADGVKHQGVVARLCATPVRKEQDLESFLAHLPPMPLLLVLDGVQDPHNLGACLRSADAAGAHGVIVPREHSAPLSAVARRAASGAAESIPVFQVVNLARTLRELKEAGIWLAGASQEADTDIFRADLRRPLAIVLGGEGKGLRRLTQEECDMLVRIPMAGTVESLNVSVAAGVCLFEAVRQRSSGD</sequence>
<organism evidence="8 9">
    <name type="scientific">Candidatus Muproteobacteria bacterium RIFCSPLOWO2_01_FULL_60_18</name>
    <dbReference type="NCBI Taxonomy" id="1817768"/>
    <lineage>
        <taxon>Bacteria</taxon>
        <taxon>Pseudomonadati</taxon>
        <taxon>Pseudomonadota</taxon>
        <taxon>Candidatus Muproteobacteria</taxon>
    </lineage>
</organism>
<feature type="binding site" evidence="6">
    <location>
        <position position="218"/>
    </location>
    <ligand>
        <name>S-adenosyl-L-methionine</name>
        <dbReference type="ChEBI" id="CHEBI:59789"/>
    </ligand>
</feature>
<keyword evidence="1 6" id="KW-0963">Cytoplasm</keyword>
<dbReference type="Proteomes" id="UP000179037">
    <property type="component" value="Unassembled WGS sequence"/>
</dbReference>
<dbReference type="InterPro" id="IPR024915">
    <property type="entry name" value="23S_rRNA_MeTrfase_RlmB"/>
</dbReference>
<name>A0A1F6U0K7_9PROT</name>
<keyword evidence="3 6" id="KW-0489">Methyltransferase</keyword>
<dbReference type="Pfam" id="PF00588">
    <property type="entry name" value="SpoU_methylase"/>
    <property type="match status" value="1"/>
</dbReference>
<keyword evidence="4 6" id="KW-0808">Transferase</keyword>
<comment type="similarity">
    <text evidence="6">Belongs to the class IV-like SAM-binding methyltransferase superfamily. RNA methyltransferase TrmH family. RlmB subfamily.</text>
</comment>
<evidence type="ECO:0000256" key="6">
    <source>
        <dbReference type="HAMAP-Rule" id="MF_01887"/>
    </source>
</evidence>
<dbReference type="SMART" id="SM00967">
    <property type="entry name" value="SpoU_sub_bind"/>
    <property type="match status" value="1"/>
</dbReference>
<evidence type="ECO:0000256" key="4">
    <source>
        <dbReference type="ARBA" id="ARBA00022679"/>
    </source>
</evidence>
<feature type="binding site" evidence="6">
    <location>
        <position position="198"/>
    </location>
    <ligand>
        <name>S-adenosyl-L-methionine</name>
        <dbReference type="ChEBI" id="CHEBI:59789"/>
    </ligand>
</feature>
<dbReference type="InterPro" id="IPR004441">
    <property type="entry name" value="rRNA_MeTrfase_TrmH"/>
</dbReference>
<comment type="caution">
    <text evidence="8">The sequence shown here is derived from an EMBL/GenBank/DDBJ whole genome shotgun (WGS) entry which is preliminary data.</text>
</comment>
<dbReference type="FunFam" id="3.40.1280.10:FF:000008">
    <property type="entry name" value="Group 3 RNA methyltransferase TrmH"/>
    <property type="match status" value="1"/>
</dbReference>
<evidence type="ECO:0000256" key="3">
    <source>
        <dbReference type="ARBA" id="ARBA00022603"/>
    </source>
</evidence>
<dbReference type="GO" id="GO:0003723">
    <property type="term" value="F:RNA binding"/>
    <property type="evidence" value="ECO:0007669"/>
    <property type="project" value="InterPro"/>
</dbReference>
<proteinExistence type="inferred from homology"/>
<dbReference type="GO" id="GO:0070039">
    <property type="term" value="F:rRNA (guanosine-2'-O-)-methyltransferase activity"/>
    <property type="evidence" value="ECO:0007669"/>
    <property type="project" value="UniProtKB-UniRule"/>
</dbReference>
<comment type="function">
    <text evidence="6">Specifically methylates the ribose of guanosine 2251 in 23S rRNA.</text>
</comment>
<keyword evidence="2 6" id="KW-0698">rRNA processing</keyword>
<dbReference type="HAMAP" id="MF_01887">
    <property type="entry name" value="23SrRNA_methyltr_B"/>
    <property type="match status" value="1"/>
</dbReference>
<keyword evidence="5 6" id="KW-0949">S-adenosyl-L-methionine</keyword>
<dbReference type="EC" id="2.1.1.185" evidence="6"/>